<evidence type="ECO:0000259" key="4">
    <source>
        <dbReference type="PROSITE" id="PS51194"/>
    </source>
</evidence>
<dbReference type="SUPFAM" id="SSF56024">
    <property type="entry name" value="Phospholipase D/nuclease"/>
    <property type="match status" value="1"/>
</dbReference>
<dbReference type="SMART" id="SM00490">
    <property type="entry name" value="HELICc"/>
    <property type="match status" value="1"/>
</dbReference>
<dbReference type="SMART" id="SM00487">
    <property type="entry name" value="DEXDc"/>
    <property type="match status" value="1"/>
</dbReference>
<feature type="region of interest" description="Disordered" evidence="2">
    <location>
        <begin position="634"/>
        <end position="667"/>
    </location>
</feature>
<sequence>MLRHSSRRQSLDRSVLAQRLVGAVSYDRIAGYFRSSLFEVAGEALQQVKGPVRIVCNSDLDPQDLVTAAAAQAALRRSWCAGQPEAAPPSALPRYQALFEALTSKRIEVRVLPDEAFGLIHGKAGVVRRADGTATAFLGSVNESASAWKLNYELLWEDDSPETVAWVQEEFDALWNDPRAMDLAVCPFIAQDVQRIATRRVIEPPEWKAGGNEQTAAAAAAVETPVYRREQGLWPHQKYFAQLALQRHRLGGARLVLADQVGLGKTVQLAMAALLMALDDPDGGPVLVLAPKPLLQQWQGELMELLRLPSARWNGRTWVDENDLEYPSDGVRSLGKCPRRIGLVSQGLVVRGQHEVLQRLLERRYTCVIVDESHRARRRNIPKVDAGPDEVDERADPNKLMAFLKEIGPRTKSMLLATATPVQLHPVEAWDLLDILSQGNDGVLGGWTRSSPWFRAAHCLDVATGVAQVPTEARSGWEYVRDPLPARAEGTPFDRIRRSIDADDRDWQFTPETLDKLSPAIRRVQLQNGALPGYGEQFNPLLRCIVRRTRGYLESTINPATGGYFLPKVTVRLFGEDADDAVTLGGYLRDAYEEAEVFCRLLQQRVRGAGFFKTLLLRRLGSSMEAGRVTVTKLLGAAPDEPSDEDDDDIDDDAADDGDNPAAHRAPSDFKDFTKAEVASLSRCLELLRQGGNRDPKLDAVLGYLFGGRESGGERWIDRGCILFSQYYDTVRWVGDELAQRPDMSGLEIGLYAGSGRSGLWSGGRFQRCDRELLKARVRAGELKVLLGTDAASEGLNLQRLGTLINIDLPWNPTRLEQRKGRIQRIGQARSEVWIANLRYRGSVEDRVHQVLAERLEAIHQVFGQIPDTLEDVWVRIALDGEQEAMRLIDRTTATRNPFDAKYSKVEDADWETCSLVLDPIAVKEQLSRGWS</sequence>
<keyword evidence="5" id="KW-0347">Helicase</keyword>
<dbReference type="PANTHER" id="PTHR45766:SF6">
    <property type="entry name" value="SWI_SNF-RELATED MATRIX-ASSOCIATED ACTIN-DEPENDENT REGULATOR OF CHROMATIN SUBFAMILY A-LIKE PROTEIN 1"/>
    <property type="match status" value="1"/>
</dbReference>
<accession>A0A3S3SE40</accession>
<keyword evidence="5" id="KW-0067">ATP-binding</keyword>
<feature type="domain" description="Helicase C-terminal" evidence="4">
    <location>
        <begin position="712"/>
        <end position="874"/>
    </location>
</feature>
<evidence type="ECO:0000313" key="6">
    <source>
        <dbReference type="Proteomes" id="UP000288178"/>
    </source>
</evidence>
<dbReference type="GO" id="GO:0016787">
    <property type="term" value="F:hydrolase activity"/>
    <property type="evidence" value="ECO:0007669"/>
    <property type="project" value="UniProtKB-KW"/>
</dbReference>
<keyword evidence="1" id="KW-0378">Hydrolase</keyword>
<dbReference type="InterPro" id="IPR000330">
    <property type="entry name" value="SNF2_N"/>
</dbReference>
<dbReference type="Gene3D" id="3.40.50.300">
    <property type="entry name" value="P-loop containing nucleotide triphosphate hydrolases"/>
    <property type="match status" value="1"/>
</dbReference>
<keyword evidence="6" id="KW-1185">Reference proteome</keyword>
<feature type="domain" description="Helicase ATP-binding" evidence="3">
    <location>
        <begin position="246"/>
        <end position="439"/>
    </location>
</feature>
<evidence type="ECO:0000313" key="5">
    <source>
        <dbReference type="EMBL" id="RVT52900.1"/>
    </source>
</evidence>
<dbReference type="NCBIfam" id="NF042964">
    <property type="entry name" value="phospholipD_antiphage"/>
    <property type="match status" value="1"/>
</dbReference>
<dbReference type="GO" id="GO:0005524">
    <property type="term" value="F:ATP binding"/>
    <property type="evidence" value="ECO:0007669"/>
    <property type="project" value="InterPro"/>
</dbReference>
<dbReference type="AlphaFoldDB" id="A0A3S3SE40"/>
<dbReference type="InterPro" id="IPR014001">
    <property type="entry name" value="Helicase_ATP-bd"/>
</dbReference>
<gene>
    <name evidence="5" type="ORF">ENE75_10070</name>
</gene>
<dbReference type="Gene3D" id="3.30.870.10">
    <property type="entry name" value="Endonuclease Chain A"/>
    <property type="match status" value="1"/>
</dbReference>
<dbReference type="RefSeq" id="WP_128198272.1">
    <property type="nucleotide sequence ID" value="NZ_SACT01000002.1"/>
</dbReference>
<dbReference type="Pfam" id="PF00271">
    <property type="entry name" value="Helicase_C"/>
    <property type="match status" value="1"/>
</dbReference>
<comment type="caution">
    <text evidence="5">The sequence shown here is derived from an EMBL/GenBank/DDBJ whole genome shotgun (WGS) entry which is preliminary data.</text>
</comment>
<proteinExistence type="predicted"/>
<dbReference type="Proteomes" id="UP000288178">
    <property type="component" value="Unassembled WGS sequence"/>
</dbReference>
<name>A0A3S3SE40_9BURK</name>
<feature type="compositionally biased region" description="Acidic residues" evidence="2">
    <location>
        <begin position="641"/>
        <end position="659"/>
    </location>
</feature>
<evidence type="ECO:0000256" key="1">
    <source>
        <dbReference type="ARBA" id="ARBA00022801"/>
    </source>
</evidence>
<evidence type="ECO:0000259" key="3">
    <source>
        <dbReference type="PROSITE" id="PS51192"/>
    </source>
</evidence>
<keyword evidence="5" id="KW-0547">Nucleotide-binding</keyword>
<dbReference type="CDD" id="cd18793">
    <property type="entry name" value="SF2_C_SNF"/>
    <property type="match status" value="1"/>
</dbReference>
<dbReference type="InterPro" id="IPR049730">
    <property type="entry name" value="SNF2/RAD54-like_C"/>
</dbReference>
<evidence type="ECO:0000256" key="2">
    <source>
        <dbReference type="SAM" id="MobiDB-lite"/>
    </source>
</evidence>
<dbReference type="PROSITE" id="PS51194">
    <property type="entry name" value="HELICASE_CTER"/>
    <property type="match status" value="1"/>
</dbReference>
<reference evidence="5 6" key="1">
    <citation type="submission" date="2019-01" db="EMBL/GenBank/DDBJ databases">
        <authorList>
            <person name="Chen W.-M."/>
        </authorList>
    </citation>
    <scope>NUCLEOTIDE SEQUENCE [LARGE SCALE GENOMIC DNA]</scope>
    <source>
        <strain evidence="5 6">ICH-3</strain>
    </source>
</reference>
<protein>
    <submittedName>
        <fullName evidence="5">Helicase SNF2</fullName>
    </submittedName>
</protein>
<dbReference type="Pfam" id="PF13091">
    <property type="entry name" value="PLDc_2"/>
    <property type="match status" value="1"/>
</dbReference>
<dbReference type="OrthoDB" id="9814088at2"/>
<dbReference type="EMBL" id="SACT01000002">
    <property type="protein sequence ID" value="RVT52900.1"/>
    <property type="molecule type" value="Genomic_DNA"/>
</dbReference>
<dbReference type="PROSITE" id="PS51192">
    <property type="entry name" value="HELICASE_ATP_BIND_1"/>
    <property type="match status" value="1"/>
</dbReference>
<dbReference type="InterPro" id="IPR001650">
    <property type="entry name" value="Helicase_C-like"/>
</dbReference>
<dbReference type="InterPro" id="IPR049952">
    <property type="entry name" value="PhospholipD-like_anti-phage"/>
</dbReference>
<dbReference type="InterPro" id="IPR025202">
    <property type="entry name" value="PLD-like_dom"/>
</dbReference>
<organism evidence="5 6">
    <name type="scientific">Rubrivivax albus</name>
    <dbReference type="NCBI Taxonomy" id="2499835"/>
    <lineage>
        <taxon>Bacteria</taxon>
        <taxon>Pseudomonadati</taxon>
        <taxon>Pseudomonadota</taxon>
        <taxon>Betaproteobacteria</taxon>
        <taxon>Burkholderiales</taxon>
        <taxon>Sphaerotilaceae</taxon>
        <taxon>Rubrivivax</taxon>
    </lineage>
</organism>
<dbReference type="SUPFAM" id="SSF52540">
    <property type="entry name" value="P-loop containing nucleoside triphosphate hydrolases"/>
    <property type="match status" value="2"/>
</dbReference>
<dbReference type="Pfam" id="PF00176">
    <property type="entry name" value="SNF2-rel_dom"/>
    <property type="match status" value="1"/>
</dbReference>
<dbReference type="InterPro" id="IPR038718">
    <property type="entry name" value="SNF2-like_sf"/>
</dbReference>
<dbReference type="GO" id="GO:0004386">
    <property type="term" value="F:helicase activity"/>
    <property type="evidence" value="ECO:0007669"/>
    <property type="project" value="UniProtKB-KW"/>
</dbReference>
<dbReference type="Gene3D" id="3.40.50.10810">
    <property type="entry name" value="Tandem AAA-ATPase domain"/>
    <property type="match status" value="1"/>
</dbReference>
<dbReference type="InterPro" id="IPR027417">
    <property type="entry name" value="P-loop_NTPase"/>
</dbReference>
<dbReference type="PANTHER" id="PTHR45766">
    <property type="entry name" value="DNA ANNEALING HELICASE AND ENDONUCLEASE ZRANB3 FAMILY MEMBER"/>
    <property type="match status" value="1"/>
</dbReference>